<gene>
    <name evidence="2" type="ORF">CTEN210_06131</name>
</gene>
<organism evidence="2 3">
    <name type="scientific">Chaetoceros tenuissimus</name>
    <dbReference type="NCBI Taxonomy" id="426638"/>
    <lineage>
        <taxon>Eukaryota</taxon>
        <taxon>Sar</taxon>
        <taxon>Stramenopiles</taxon>
        <taxon>Ochrophyta</taxon>
        <taxon>Bacillariophyta</taxon>
        <taxon>Coscinodiscophyceae</taxon>
        <taxon>Chaetocerotophycidae</taxon>
        <taxon>Chaetocerotales</taxon>
        <taxon>Chaetocerotaceae</taxon>
        <taxon>Chaetoceros</taxon>
    </lineage>
</organism>
<keyword evidence="1" id="KW-1133">Transmembrane helix</keyword>
<comment type="caution">
    <text evidence="2">The sequence shown here is derived from an EMBL/GenBank/DDBJ whole genome shotgun (WGS) entry which is preliminary data.</text>
</comment>
<sequence length="214" mass="25108">MPPQKKNEYDSHVSGSHVSLMRSKDGAKNGLEIGTCNVKTVGLENFIRTIIKEIDLNLTDDAIFNLNDRGILYKWDDVFKVENTYAQCLGISKRLYECRSYTHEPEKGLTYFILEEFNHRSYSFLPDFKFYVLIFCWYDKTSRSVTKVSVQYDQHSFFLHCFGVQHVWRWLIANILTPPALVWAKYYRASGLVNPLTFIAQIFLFIWLLSKLFS</sequence>
<accession>A0AAD3H442</accession>
<evidence type="ECO:0000256" key="1">
    <source>
        <dbReference type="SAM" id="Phobius"/>
    </source>
</evidence>
<keyword evidence="1" id="KW-0472">Membrane</keyword>
<dbReference type="EMBL" id="BLLK01000038">
    <property type="protein sequence ID" value="GFH49655.1"/>
    <property type="molecule type" value="Genomic_DNA"/>
</dbReference>
<protein>
    <submittedName>
        <fullName evidence="2">Uncharacterized protein</fullName>
    </submittedName>
</protein>
<name>A0AAD3H442_9STRA</name>
<dbReference type="Proteomes" id="UP001054902">
    <property type="component" value="Unassembled WGS sequence"/>
</dbReference>
<evidence type="ECO:0000313" key="3">
    <source>
        <dbReference type="Proteomes" id="UP001054902"/>
    </source>
</evidence>
<evidence type="ECO:0000313" key="2">
    <source>
        <dbReference type="EMBL" id="GFH49655.1"/>
    </source>
</evidence>
<keyword evidence="3" id="KW-1185">Reference proteome</keyword>
<reference evidence="2 3" key="1">
    <citation type="journal article" date="2021" name="Sci. Rep.">
        <title>The genome of the diatom Chaetoceros tenuissimus carries an ancient integrated fragment of an extant virus.</title>
        <authorList>
            <person name="Hongo Y."/>
            <person name="Kimura K."/>
            <person name="Takaki Y."/>
            <person name="Yoshida Y."/>
            <person name="Baba S."/>
            <person name="Kobayashi G."/>
            <person name="Nagasaki K."/>
            <person name="Hano T."/>
            <person name="Tomaru Y."/>
        </authorList>
    </citation>
    <scope>NUCLEOTIDE SEQUENCE [LARGE SCALE GENOMIC DNA]</scope>
    <source>
        <strain evidence="2 3">NIES-3715</strain>
    </source>
</reference>
<keyword evidence="1" id="KW-0812">Transmembrane</keyword>
<dbReference type="AlphaFoldDB" id="A0AAD3H442"/>
<proteinExistence type="predicted"/>
<feature type="transmembrane region" description="Helical" evidence="1">
    <location>
        <begin position="192"/>
        <end position="210"/>
    </location>
</feature>